<feature type="domain" description="Zinc-ribbon" evidence="2">
    <location>
        <begin position="6"/>
        <end position="27"/>
    </location>
</feature>
<keyword evidence="1" id="KW-1133">Transmembrane helix</keyword>
<dbReference type="InterPro" id="IPR026870">
    <property type="entry name" value="Zinc_ribbon_dom"/>
</dbReference>
<keyword evidence="1" id="KW-0472">Membrane</keyword>
<sequence length="238" mass="25603">MALINCSECGKEVSDKAASCPNCGNPIVDSLNSDNSVSDGDSELLEFPELPSDLNVGKQIVNWGFDAAIKGFYDRMENTISAIPHGEINVVLHTHGIQVYKGLTFFPIHNSQIISIKTASKGEIVSANKSVIGRAVAGGLILGPLGAIVGGMSGIGSKDKFVDRYYLIINYWDISTKSAQTILISGQKGQIDAFLGRHEKEKQINVSEDRVAEQNSTPPWAIICIIIIIVSLFVIIAT</sequence>
<keyword evidence="1" id="KW-0812">Transmembrane</keyword>
<protein>
    <recommendedName>
        <fullName evidence="2">Zinc-ribbon domain-containing protein</fullName>
    </recommendedName>
</protein>
<dbReference type="Pfam" id="PF13240">
    <property type="entry name" value="Zn_Ribbon_1"/>
    <property type="match status" value="1"/>
</dbReference>
<name>A0A212J604_9BACT</name>
<reference evidence="3" key="1">
    <citation type="submission" date="2016-04" db="EMBL/GenBank/DDBJ databases">
        <authorList>
            <person name="Evans L.H."/>
            <person name="Alamgir A."/>
            <person name="Owens N."/>
            <person name="Weber N.D."/>
            <person name="Virtaneva K."/>
            <person name="Barbian K."/>
            <person name="Babar A."/>
            <person name="Rosenke K."/>
        </authorList>
    </citation>
    <scope>NUCLEOTIDE SEQUENCE</scope>
    <source>
        <strain evidence="3">86-2</strain>
    </source>
</reference>
<gene>
    <name evidence="3" type="ORF">KL86DYS2_10806</name>
</gene>
<dbReference type="EMBL" id="FLUL01000001">
    <property type="protein sequence ID" value="SBV94863.1"/>
    <property type="molecule type" value="Genomic_DNA"/>
</dbReference>
<accession>A0A212J604</accession>
<evidence type="ECO:0000256" key="1">
    <source>
        <dbReference type="SAM" id="Phobius"/>
    </source>
</evidence>
<evidence type="ECO:0000259" key="2">
    <source>
        <dbReference type="Pfam" id="PF13240"/>
    </source>
</evidence>
<organism evidence="3">
    <name type="scientific">uncultured Dysgonomonas sp</name>
    <dbReference type="NCBI Taxonomy" id="206096"/>
    <lineage>
        <taxon>Bacteria</taxon>
        <taxon>Pseudomonadati</taxon>
        <taxon>Bacteroidota</taxon>
        <taxon>Bacteroidia</taxon>
        <taxon>Bacteroidales</taxon>
        <taxon>Dysgonomonadaceae</taxon>
        <taxon>Dysgonomonas</taxon>
        <taxon>environmental samples</taxon>
    </lineage>
</organism>
<feature type="transmembrane region" description="Helical" evidence="1">
    <location>
        <begin position="220"/>
        <end position="237"/>
    </location>
</feature>
<dbReference type="AlphaFoldDB" id="A0A212J604"/>
<proteinExistence type="predicted"/>
<evidence type="ECO:0000313" key="3">
    <source>
        <dbReference type="EMBL" id="SBV94863.1"/>
    </source>
</evidence>
<dbReference type="RefSeq" id="WP_296947397.1">
    <property type="nucleotide sequence ID" value="NZ_LT599021.1"/>
</dbReference>